<dbReference type="PANTHER" id="PTHR46098:SF1">
    <property type="entry name" value="TRNA (CYTOSINE(38)-C(5))-METHYLTRANSFERASE"/>
    <property type="match status" value="1"/>
</dbReference>
<evidence type="ECO:0000256" key="4">
    <source>
        <dbReference type="ARBA" id="ARBA00022691"/>
    </source>
</evidence>
<keyword evidence="3 5" id="KW-0808">Transferase</keyword>
<evidence type="ECO:0000256" key="1">
    <source>
        <dbReference type="ARBA" id="ARBA00011975"/>
    </source>
</evidence>
<keyword evidence="7" id="KW-1185">Reference proteome</keyword>
<feature type="active site" evidence="5">
    <location>
        <position position="72"/>
    </location>
</feature>
<evidence type="ECO:0000256" key="5">
    <source>
        <dbReference type="PROSITE-ProRule" id="PRU01016"/>
    </source>
</evidence>
<dbReference type="PROSITE" id="PS51679">
    <property type="entry name" value="SAM_MT_C5"/>
    <property type="match status" value="1"/>
</dbReference>
<dbReference type="NCBIfam" id="TIGR00675">
    <property type="entry name" value="dcm"/>
    <property type="match status" value="1"/>
</dbReference>
<dbReference type="InterPro" id="IPR018117">
    <property type="entry name" value="C5_DNA_meth_AS"/>
</dbReference>
<dbReference type="Proteomes" id="UP000723714">
    <property type="component" value="Unassembled WGS sequence"/>
</dbReference>
<proteinExistence type="inferred from homology"/>
<accession>A0ABS6D5V6</accession>
<dbReference type="PANTHER" id="PTHR46098">
    <property type="entry name" value="TRNA (CYTOSINE(38)-C(5))-METHYLTRANSFERASE"/>
    <property type="match status" value="1"/>
</dbReference>
<keyword evidence="2 5" id="KW-0489">Methyltransferase</keyword>
<comment type="similarity">
    <text evidence="5">Belongs to the class I-like SAM-binding methyltransferase superfamily. C5-methyltransferase family.</text>
</comment>
<dbReference type="GO" id="GO:0008168">
    <property type="term" value="F:methyltransferase activity"/>
    <property type="evidence" value="ECO:0007669"/>
    <property type="project" value="UniProtKB-KW"/>
</dbReference>
<dbReference type="RefSeq" id="WP_216242974.1">
    <property type="nucleotide sequence ID" value="NZ_JABACJ020000014.1"/>
</dbReference>
<evidence type="ECO:0000313" key="7">
    <source>
        <dbReference type="Proteomes" id="UP000723714"/>
    </source>
</evidence>
<dbReference type="EMBL" id="JABACJ020000014">
    <property type="protein sequence ID" value="MBU3876988.1"/>
    <property type="molecule type" value="Genomic_DNA"/>
</dbReference>
<evidence type="ECO:0000256" key="3">
    <source>
        <dbReference type="ARBA" id="ARBA00022679"/>
    </source>
</evidence>
<evidence type="ECO:0000313" key="6">
    <source>
        <dbReference type="EMBL" id="MBU3876988.1"/>
    </source>
</evidence>
<reference evidence="6 7" key="1">
    <citation type="submission" date="2021-06" db="EMBL/GenBank/DDBJ databases">
        <title>Faecalicatena sp. nov. isolated from porcine feces.</title>
        <authorList>
            <person name="Oh B.S."/>
            <person name="Lee J.H."/>
        </authorList>
    </citation>
    <scope>NUCLEOTIDE SEQUENCE [LARGE SCALE GENOMIC DNA]</scope>
    <source>
        <strain evidence="6 7">AGMB00832</strain>
    </source>
</reference>
<dbReference type="PROSITE" id="PS00094">
    <property type="entry name" value="C5_MTASE_1"/>
    <property type="match status" value="1"/>
</dbReference>
<protein>
    <recommendedName>
        <fullName evidence="1">DNA (cytosine-5-)-methyltransferase</fullName>
        <ecNumber evidence="1">2.1.1.37</ecNumber>
    </recommendedName>
</protein>
<comment type="caution">
    <text evidence="6">The sequence shown here is derived from an EMBL/GenBank/DDBJ whole genome shotgun (WGS) entry which is preliminary data.</text>
</comment>
<organism evidence="6 7">
    <name type="scientific">Faecalicatena faecalis</name>
    <dbReference type="NCBI Taxonomy" id="2726362"/>
    <lineage>
        <taxon>Bacteria</taxon>
        <taxon>Bacillati</taxon>
        <taxon>Bacillota</taxon>
        <taxon>Clostridia</taxon>
        <taxon>Lachnospirales</taxon>
        <taxon>Lachnospiraceae</taxon>
        <taxon>Faecalicatena</taxon>
    </lineage>
</organism>
<dbReference type="EC" id="2.1.1.37" evidence="1"/>
<sequence>MIKILELFGGIGSPRCALRNIGIPVKAIDYVEIDEKAVRSYNAMFSDELEYKTQSVVGWNLKPDILIHGSPCQDFSIAGHQGKATAEAGRINRGKGADKGSGTRSSLMWETIHIIEQMGEWKPKYVIWENVKNVLSRYMRVNFNRYLSEMERLGYSNNFEVLDAREFGLPQARERVFTVSVLGNEKFSFDDLIKTPMRNINDFLLSDAPQVYDVTQPSVLEAIGKKGIRRATVIEDYAFTITARQDRTPAQVIDMGNGRYRYLTELECWRLQGYTDADFNAAAAVHKRVGRYTMPLYKQAGNSIPVPIFESLFRKMILHETAGSEAGSGYL</sequence>
<evidence type="ECO:0000256" key="2">
    <source>
        <dbReference type="ARBA" id="ARBA00022603"/>
    </source>
</evidence>
<dbReference type="GO" id="GO:0032259">
    <property type="term" value="P:methylation"/>
    <property type="evidence" value="ECO:0007669"/>
    <property type="project" value="UniProtKB-KW"/>
</dbReference>
<dbReference type="InterPro" id="IPR050750">
    <property type="entry name" value="C5-MTase"/>
</dbReference>
<name>A0ABS6D5V6_9FIRM</name>
<gene>
    <name evidence="6" type="ORF">HGO97_014350</name>
</gene>
<dbReference type="InterPro" id="IPR001525">
    <property type="entry name" value="C5_MeTfrase"/>
</dbReference>
<dbReference type="Pfam" id="PF00145">
    <property type="entry name" value="DNA_methylase"/>
    <property type="match status" value="1"/>
</dbReference>
<keyword evidence="4 5" id="KW-0949">S-adenosyl-L-methionine</keyword>